<evidence type="ECO:0000313" key="1">
    <source>
        <dbReference type="EMBL" id="KAI8435223.1"/>
    </source>
</evidence>
<keyword evidence="2" id="KW-1185">Reference proteome</keyword>
<sequence>MAASIFKASENIEEKVFVVTGGAAGVGAGVVRALLAENARHVAFLDIAEREGAALEAELLNKFGALRAKFIKCDIADESQLNSAFMQVIDKYRRLDGVINNAAVLNTDETRNFKKIIDINFGIQHNSKTNVRVITVCLGPTDTAILHRHNLEKNEDCLPSNSEERQRVESAVSGIIEVICKGRSGTTWMVASDDPAVEITKNITESFEVLCRGVNELLIGP</sequence>
<reference evidence="1 2" key="1">
    <citation type="journal article" date="2022" name="Genome Biol. Evol.">
        <title>The Spruce Budworm Genome: Reconstructing the Evolutionary History of Antifreeze Proteins.</title>
        <authorList>
            <person name="Beliveau C."/>
            <person name="Gagne P."/>
            <person name="Picq S."/>
            <person name="Vernygora O."/>
            <person name="Keeling C.I."/>
            <person name="Pinkney K."/>
            <person name="Doucet D."/>
            <person name="Wen F."/>
            <person name="Johnston J.S."/>
            <person name="Maaroufi H."/>
            <person name="Boyle B."/>
            <person name="Laroche J."/>
            <person name="Dewar K."/>
            <person name="Juretic N."/>
            <person name="Blackburn G."/>
            <person name="Nisole A."/>
            <person name="Brunet B."/>
            <person name="Brandao M."/>
            <person name="Lumley L."/>
            <person name="Duan J."/>
            <person name="Quan G."/>
            <person name="Lucarotti C.J."/>
            <person name="Roe A.D."/>
            <person name="Sperling F.A.H."/>
            <person name="Levesque R.C."/>
            <person name="Cusson M."/>
        </authorList>
    </citation>
    <scope>NUCLEOTIDE SEQUENCE [LARGE SCALE GENOMIC DNA]</scope>
    <source>
        <strain evidence="1">Glfc:IPQL:Cfum</strain>
    </source>
</reference>
<gene>
    <name evidence="1" type="ORF">MSG28_003579</name>
</gene>
<dbReference type="EMBL" id="CM046105">
    <property type="protein sequence ID" value="KAI8435223.1"/>
    <property type="molecule type" value="Genomic_DNA"/>
</dbReference>
<dbReference type="Proteomes" id="UP001064048">
    <property type="component" value="Chromosome 5"/>
</dbReference>
<protein>
    <submittedName>
        <fullName evidence="1">Uncharacterized protein</fullName>
    </submittedName>
</protein>
<comment type="caution">
    <text evidence="1">The sequence shown here is derived from an EMBL/GenBank/DDBJ whole genome shotgun (WGS) entry which is preliminary data.</text>
</comment>
<accession>A0ACC0KFM7</accession>
<proteinExistence type="predicted"/>
<name>A0ACC0KFM7_CHOFU</name>
<organism evidence="1 2">
    <name type="scientific">Choristoneura fumiferana</name>
    <name type="common">Spruce budworm moth</name>
    <name type="synonym">Archips fumiferana</name>
    <dbReference type="NCBI Taxonomy" id="7141"/>
    <lineage>
        <taxon>Eukaryota</taxon>
        <taxon>Metazoa</taxon>
        <taxon>Ecdysozoa</taxon>
        <taxon>Arthropoda</taxon>
        <taxon>Hexapoda</taxon>
        <taxon>Insecta</taxon>
        <taxon>Pterygota</taxon>
        <taxon>Neoptera</taxon>
        <taxon>Endopterygota</taxon>
        <taxon>Lepidoptera</taxon>
        <taxon>Glossata</taxon>
        <taxon>Ditrysia</taxon>
        <taxon>Tortricoidea</taxon>
        <taxon>Tortricidae</taxon>
        <taxon>Tortricinae</taxon>
        <taxon>Choristoneura</taxon>
    </lineage>
</organism>
<evidence type="ECO:0000313" key="2">
    <source>
        <dbReference type="Proteomes" id="UP001064048"/>
    </source>
</evidence>